<dbReference type="GeneID" id="36563071"/>
<evidence type="ECO:0000313" key="2">
    <source>
        <dbReference type="Proteomes" id="UP000234275"/>
    </source>
</evidence>
<dbReference type="Proteomes" id="UP000234275">
    <property type="component" value="Unassembled WGS sequence"/>
</dbReference>
<protein>
    <submittedName>
        <fullName evidence="1">Uncharacterized protein</fullName>
    </submittedName>
</protein>
<dbReference type="RefSeq" id="XP_024698588.1">
    <property type="nucleotide sequence ID" value="XM_024855364.1"/>
</dbReference>
<dbReference type="InterPro" id="IPR055530">
    <property type="entry name" value="DUF7104"/>
</dbReference>
<dbReference type="EMBL" id="MSFO01000011">
    <property type="protein sequence ID" value="PLB43286.1"/>
    <property type="molecule type" value="Genomic_DNA"/>
</dbReference>
<dbReference type="AlphaFoldDB" id="A0A2I2FRQ4"/>
<gene>
    <name evidence="1" type="ORF">P170DRAFT_75216</name>
</gene>
<comment type="caution">
    <text evidence="1">The sequence shown here is derived from an EMBL/GenBank/DDBJ whole genome shotgun (WGS) entry which is preliminary data.</text>
</comment>
<dbReference type="Pfam" id="PF23397">
    <property type="entry name" value="DUF7104"/>
    <property type="match status" value="4"/>
</dbReference>
<sequence>MDLLAKMIDRGPPSVEFLDIAIPPFKAGNLQFIRNRFEGLRDMDPALASSSLDKSDFLQLQNILTTKGLLGTIDGDKCGRHFLETSTLGSKSEESNPFFHDIIVTEEMVRYKASVYRRGDPIGLLLRQQTHLVIVTAEAIPAIIKYNDLSTVRLLLSPNQNVIIPSVLLFSLHGTKLENMEDGLRSKLRIAVKEDIVCAAIENNSDQNLAILNFLFVSFGCPNVVSTRALVAAASTQYNSTQMLELLLACNQGRIDDLEPIAVAAAKNDAQGDHPLVVLFNHFGHEIRLSDSLLVAAAENKGTKHALLQCVSRNCQMTPSVLAAAARNPIFAMDMMAILLERFQTPLTEDVLIEAARNESQGIQLFQLLLGRRRPEFRLTESILRAYMTTTTGKYIVPDAFLDSSLYVDPHCLRTAAILSRSLSYSQFDVFLSNSRFLNPQELAFELAQECNDATLRMILERYGHEIDLSEGLLKRAVRNTSSETNILKVLIFAGEGVGKTVAVTSDLVAVAAGNSKYGYESVQLLRTRRSKAPFVNSEALLAAASNEASFSLQLLRLLFRCCQDSILITTKLLSAAAKNRAHGTEMLRFLLSRLENQGDDQINFEKVLKAAATNTKVDKSWRDLHYIWHSPLGLLVRKRRDRIKITEAVLVAAATNLINGKRCILLLMKYGGQKLKITANVAYAAAGNPTQACDILILLLNHPTYHEVGVSEQLLSVAVQNDSIRIQDDVIKLMLSHHNAPLPISERVVMAATKSTRFGRKMLGLLLNQYKGPVCISNSTLQEVSEKLGKAMYRRLQARQIHPQVPHKTEWRAVWRLFVLFVSCYLWPLFHRDKTRVV</sequence>
<reference evidence="1 2" key="1">
    <citation type="submission" date="2016-12" db="EMBL/GenBank/DDBJ databases">
        <title>The genomes of Aspergillus section Nigri reveals drivers in fungal speciation.</title>
        <authorList>
            <consortium name="DOE Joint Genome Institute"/>
            <person name="Vesth T.C."/>
            <person name="Nybo J."/>
            <person name="Theobald S."/>
            <person name="Brandl J."/>
            <person name="Frisvad J.C."/>
            <person name="Nielsen K.F."/>
            <person name="Lyhne E.K."/>
            <person name="Kogle M.E."/>
            <person name="Kuo A."/>
            <person name="Riley R."/>
            <person name="Clum A."/>
            <person name="Nolan M."/>
            <person name="Lipzen A."/>
            <person name="Salamov A."/>
            <person name="Henrissat B."/>
            <person name="Wiebenga A."/>
            <person name="De Vries R.P."/>
            <person name="Grigoriev I.V."/>
            <person name="Mortensen U.H."/>
            <person name="Andersen M.R."/>
            <person name="Baker S.E."/>
        </authorList>
    </citation>
    <scope>NUCLEOTIDE SEQUENCE [LARGE SCALE GENOMIC DNA]</scope>
    <source>
        <strain evidence="1 2">IBT 23096</strain>
    </source>
</reference>
<dbReference type="VEuPathDB" id="FungiDB:P170DRAFT_75216"/>
<proteinExistence type="predicted"/>
<keyword evidence="2" id="KW-1185">Reference proteome</keyword>
<accession>A0A2I2FRQ4</accession>
<organism evidence="1 2">
    <name type="scientific">Aspergillus steynii IBT 23096</name>
    <dbReference type="NCBI Taxonomy" id="1392250"/>
    <lineage>
        <taxon>Eukaryota</taxon>
        <taxon>Fungi</taxon>
        <taxon>Dikarya</taxon>
        <taxon>Ascomycota</taxon>
        <taxon>Pezizomycotina</taxon>
        <taxon>Eurotiomycetes</taxon>
        <taxon>Eurotiomycetidae</taxon>
        <taxon>Eurotiales</taxon>
        <taxon>Aspergillaceae</taxon>
        <taxon>Aspergillus</taxon>
        <taxon>Aspergillus subgen. Circumdati</taxon>
    </lineage>
</organism>
<name>A0A2I2FRQ4_9EURO</name>
<dbReference type="OrthoDB" id="626167at2759"/>
<evidence type="ECO:0000313" key="1">
    <source>
        <dbReference type="EMBL" id="PLB43286.1"/>
    </source>
</evidence>